<dbReference type="SUPFAM" id="SSF54980">
    <property type="entry name" value="EF-G C-terminal domain-like"/>
    <property type="match status" value="1"/>
</dbReference>
<comment type="caution">
    <text evidence="4">The sequence shown here is derived from an EMBL/GenBank/DDBJ whole genome shotgun (WGS) entry which is preliminary data.</text>
</comment>
<evidence type="ECO:0000259" key="3">
    <source>
        <dbReference type="SMART" id="SM00838"/>
    </source>
</evidence>
<dbReference type="InterPro" id="IPR035647">
    <property type="entry name" value="EFG_III/V"/>
</dbReference>
<organism evidence="4 5">
    <name type="scientific">Turnera subulata</name>
    <dbReference type="NCBI Taxonomy" id="218843"/>
    <lineage>
        <taxon>Eukaryota</taxon>
        <taxon>Viridiplantae</taxon>
        <taxon>Streptophyta</taxon>
        <taxon>Embryophyta</taxon>
        <taxon>Tracheophyta</taxon>
        <taxon>Spermatophyta</taxon>
        <taxon>Magnoliopsida</taxon>
        <taxon>eudicotyledons</taxon>
        <taxon>Gunneridae</taxon>
        <taxon>Pentapetalae</taxon>
        <taxon>rosids</taxon>
        <taxon>fabids</taxon>
        <taxon>Malpighiales</taxon>
        <taxon>Passifloraceae</taxon>
        <taxon>Turnera</taxon>
    </lineage>
</organism>
<dbReference type="GO" id="GO:0043022">
    <property type="term" value="F:ribosome binding"/>
    <property type="evidence" value="ECO:0007669"/>
    <property type="project" value="TreeGrafter"/>
</dbReference>
<evidence type="ECO:0000256" key="1">
    <source>
        <dbReference type="ARBA" id="ARBA00022741"/>
    </source>
</evidence>
<dbReference type="AlphaFoldDB" id="A0A9Q0FUS5"/>
<dbReference type="GO" id="GO:0003924">
    <property type="term" value="F:GTPase activity"/>
    <property type="evidence" value="ECO:0007669"/>
    <property type="project" value="TreeGrafter"/>
</dbReference>
<dbReference type="SMART" id="SM00838">
    <property type="entry name" value="EFG_C"/>
    <property type="match status" value="1"/>
</dbReference>
<dbReference type="GO" id="GO:0003746">
    <property type="term" value="F:translation elongation factor activity"/>
    <property type="evidence" value="ECO:0007669"/>
    <property type="project" value="UniProtKB-KW"/>
</dbReference>
<dbReference type="InterPro" id="IPR020568">
    <property type="entry name" value="Ribosomal_Su5_D2-typ_SF"/>
</dbReference>
<reference evidence="4" key="1">
    <citation type="submission" date="2022-02" db="EMBL/GenBank/DDBJ databases">
        <authorList>
            <person name="Henning P.M."/>
            <person name="McCubbin A.G."/>
            <person name="Shore J.S."/>
        </authorList>
    </citation>
    <scope>NUCLEOTIDE SEQUENCE</scope>
    <source>
        <strain evidence="4">F60SS</strain>
        <tissue evidence="4">Leaves</tissue>
    </source>
</reference>
<dbReference type="InterPro" id="IPR014721">
    <property type="entry name" value="Ribsml_uS5_D2-typ_fold_subgr"/>
</dbReference>
<feature type="domain" description="Elongation factor EFG" evidence="3">
    <location>
        <begin position="250"/>
        <end position="356"/>
    </location>
</feature>
<dbReference type="GO" id="GO:0005525">
    <property type="term" value="F:GTP binding"/>
    <property type="evidence" value="ECO:0007669"/>
    <property type="project" value="UniProtKB-KW"/>
</dbReference>
<dbReference type="Pfam" id="PF00679">
    <property type="entry name" value="EFG_C"/>
    <property type="match status" value="1"/>
</dbReference>
<dbReference type="CDD" id="cd01681">
    <property type="entry name" value="aeEF2_snRNP_like_IV"/>
    <property type="match status" value="1"/>
</dbReference>
<gene>
    <name evidence="4" type="ORF">Tsubulata_022519</name>
</gene>
<dbReference type="InterPro" id="IPR005517">
    <property type="entry name" value="Transl_elong_EFG/EF2_IV"/>
</dbReference>
<protein>
    <recommendedName>
        <fullName evidence="3">Elongation factor EFG domain-containing protein</fullName>
    </recommendedName>
</protein>
<dbReference type="GO" id="GO:0005829">
    <property type="term" value="C:cytosol"/>
    <property type="evidence" value="ECO:0007669"/>
    <property type="project" value="TreeGrafter"/>
</dbReference>
<evidence type="ECO:0000313" key="5">
    <source>
        <dbReference type="Proteomes" id="UP001141552"/>
    </source>
</evidence>
<dbReference type="GO" id="GO:1990904">
    <property type="term" value="C:ribonucleoprotein complex"/>
    <property type="evidence" value="ECO:0007669"/>
    <property type="project" value="TreeGrafter"/>
</dbReference>
<dbReference type="InterPro" id="IPR000640">
    <property type="entry name" value="EFG_V-like"/>
</dbReference>
<keyword evidence="5" id="KW-1185">Reference proteome</keyword>
<reference evidence="4" key="2">
    <citation type="journal article" date="2023" name="Plants (Basel)">
        <title>Annotation of the Turnera subulata (Passifloraceae) Draft Genome Reveals the S-Locus Evolved after the Divergence of Turneroideae from Passifloroideae in a Stepwise Manner.</title>
        <authorList>
            <person name="Henning P.M."/>
            <person name="Roalson E.H."/>
            <person name="Mir W."/>
            <person name="McCubbin A.G."/>
            <person name="Shore J.S."/>
        </authorList>
    </citation>
    <scope>NUCLEOTIDE SEQUENCE</scope>
    <source>
        <strain evidence="4">F60SS</strain>
    </source>
</reference>
<keyword evidence="1" id="KW-0547">Nucleotide-binding</keyword>
<evidence type="ECO:0000313" key="4">
    <source>
        <dbReference type="EMBL" id="KAJ4837927.1"/>
    </source>
</evidence>
<dbReference type="PANTHER" id="PTHR42908:SF42">
    <property type="entry name" value="ELONGATION FACTOR 2-RELATED"/>
    <property type="match status" value="1"/>
</dbReference>
<proteinExistence type="predicted"/>
<dbReference type="Pfam" id="PF03764">
    <property type="entry name" value="EFG_IV"/>
    <property type="match status" value="1"/>
</dbReference>
<evidence type="ECO:0000256" key="2">
    <source>
        <dbReference type="ARBA" id="ARBA00023134"/>
    </source>
</evidence>
<dbReference type="CDD" id="cd04096">
    <property type="entry name" value="eEF2_snRNP_like_C"/>
    <property type="match status" value="1"/>
</dbReference>
<dbReference type="EMBL" id="JAKUCV010003701">
    <property type="protein sequence ID" value="KAJ4837927.1"/>
    <property type="molecule type" value="Genomic_DNA"/>
</dbReference>
<accession>A0A9Q0FUS5</accession>
<keyword evidence="2" id="KW-0342">GTP-binding</keyword>
<name>A0A9Q0FUS5_9ROSI</name>
<sequence length="365" mass="39862">MGHKKSVFVYVKNGLFVLWVGKKDELMHKVAILTKEKLQDGHPIPAMKFYVSAVVRVSVRCKIASHLAKLVVSAAGRGAGIIKSDPFVDMWKVVNAIEIYVVASFQWAEDNMRGICDVVLHAVHRGGGLLIPTAARRLIYASELTAKPRLYMEARPMEDGLAEAIDDEGRIVADIFKGVQNCIKDSVVAGFRWASKEGALAEENMKGICFEVCDVVLPADAIHRGRGGQVIPTAARGVLIYPSQLTAKPILVEPVYLVEIQTPENALGGIYSALNQKHGRVFDGMQRPSAPHYNIKAYVPVIESQKAHGTAPLYNIKAYYFPESFGYSSTLREATSGQGSPIDHWDLLNADPLEAAGPQADIGKL</sequence>
<dbReference type="Proteomes" id="UP001141552">
    <property type="component" value="Unassembled WGS sequence"/>
</dbReference>
<dbReference type="OrthoDB" id="203at2759"/>
<dbReference type="PANTHER" id="PTHR42908">
    <property type="entry name" value="TRANSLATION ELONGATION FACTOR-RELATED"/>
    <property type="match status" value="1"/>
</dbReference>
<dbReference type="Gene3D" id="3.30.70.240">
    <property type="match status" value="2"/>
</dbReference>
<dbReference type="SUPFAM" id="SSF54211">
    <property type="entry name" value="Ribosomal protein S5 domain 2-like"/>
    <property type="match status" value="1"/>
</dbReference>
<dbReference type="Gene3D" id="3.30.230.10">
    <property type="match status" value="1"/>
</dbReference>